<accession>A0A978UJH7</accession>
<dbReference type="AlphaFoldDB" id="A0A978UJH7"/>
<gene>
    <name evidence="2" type="ORF">FEM48_Zijuj11G0145500</name>
</gene>
<dbReference type="Proteomes" id="UP000813462">
    <property type="component" value="Unassembled WGS sequence"/>
</dbReference>
<evidence type="ECO:0000313" key="2">
    <source>
        <dbReference type="EMBL" id="KAH7514958.1"/>
    </source>
</evidence>
<proteinExistence type="predicted"/>
<comment type="caution">
    <text evidence="2">The sequence shown here is derived from an EMBL/GenBank/DDBJ whole genome shotgun (WGS) entry which is preliminary data.</text>
</comment>
<evidence type="ECO:0000256" key="1">
    <source>
        <dbReference type="SAM" id="Phobius"/>
    </source>
</evidence>
<reference evidence="2" key="1">
    <citation type="journal article" date="2021" name="Front. Plant Sci.">
        <title>Chromosome-Scale Genome Assembly for Chinese Sour Jujube and Insights Into Its Genome Evolution and Domestication Signature.</title>
        <authorList>
            <person name="Shen L.-Y."/>
            <person name="Luo H."/>
            <person name="Wang X.-L."/>
            <person name="Wang X.-M."/>
            <person name="Qiu X.-J."/>
            <person name="Liu H."/>
            <person name="Zhou S.-S."/>
            <person name="Jia K.-H."/>
            <person name="Nie S."/>
            <person name="Bao Y.-T."/>
            <person name="Zhang R.-G."/>
            <person name="Yun Q.-Z."/>
            <person name="Chai Y.-H."/>
            <person name="Lu J.-Y."/>
            <person name="Li Y."/>
            <person name="Zhao S.-W."/>
            <person name="Mao J.-F."/>
            <person name="Jia S.-G."/>
            <person name="Mao Y.-M."/>
        </authorList>
    </citation>
    <scope>NUCLEOTIDE SEQUENCE</scope>
    <source>
        <strain evidence="2">AT0</strain>
        <tissue evidence="2">Leaf</tissue>
    </source>
</reference>
<organism evidence="2 3">
    <name type="scientific">Ziziphus jujuba var. spinosa</name>
    <dbReference type="NCBI Taxonomy" id="714518"/>
    <lineage>
        <taxon>Eukaryota</taxon>
        <taxon>Viridiplantae</taxon>
        <taxon>Streptophyta</taxon>
        <taxon>Embryophyta</taxon>
        <taxon>Tracheophyta</taxon>
        <taxon>Spermatophyta</taxon>
        <taxon>Magnoliopsida</taxon>
        <taxon>eudicotyledons</taxon>
        <taxon>Gunneridae</taxon>
        <taxon>Pentapetalae</taxon>
        <taxon>rosids</taxon>
        <taxon>fabids</taxon>
        <taxon>Rosales</taxon>
        <taxon>Rhamnaceae</taxon>
        <taxon>Paliureae</taxon>
        <taxon>Ziziphus</taxon>
    </lineage>
</organism>
<evidence type="ECO:0000313" key="3">
    <source>
        <dbReference type="Proteomes" id="UP000813462"/>
    </source>
</evidence>
<protein>
    <submittedName>
        <fullName evidence="2">Uncharacterized protein</fullName>
    </submittedName>
</protein>
<keyword evidence="1" id="KW-0812">Transmembrane</keyword>
<name>A0A978UJH7_ZIZJJ</name>
<keyword evidence="1" id="KW-0472">Membrane</keyword>
<feature type="transmembrane region" description="Helical" evidence="1">
    <location>
        <begin position="73"/>
        <end position="93"/>
    </location>
</feature>
<sequence>MLLLYVTKQKFREDGWLFRIRQWKSLSSDGISKQGRWVTINSYKSFYIHLLYILGHHPDNDHFIRQYFLPQEYAIFLLVWCGASLLLMHIYWICDAQIQKEESLMQLIFANLIFLTMN</sequence>
<dbReference type="EMBL" id="JAEACU010000011">
    <property type="protein sequence ID" value="KAH7514958.1"/>
    <property type="molecule type" value="Genomic_DNA"/>
</dbReference>
<keyword evidence="1" id="KW-1133">Transmembrane helix</keyword>